<name>A0A5C3QTV1_9AGAR</name>
<organism evidence="7 8">
    <name type="scientific">Pterulicium gracile</name>
    <dbReference type="NCBI Taxonomy" id="1884261"/>
    <lineage>
        <taxon>Eukaryota</taxon>
        <taxon>Fungi</taxon>
        <taxon>Dikarya</taxon>
        <taxon>Basidiomycota</taxon>
        <taxon>Agaricomycotina</taxon>
        <taxon>Agaricomycetes</taxon>
        <taxon>Agaricomycetidae</taxon>
        <taxon>Agaricales</taxon>
        <taxon>Pleurotineae</taxon>
        <taxon>Pterulaceae</taxon>
        <taxon>Pterulicium</taxon>
    </lineage>
</organism>
<dbReference type="OrthoDB" id="6260732at2759"/>
<dbReference type="InterPro" id="IPR021133">
    <property type="entry name" value="HEAT_type_2"/>
</dbReference>
<dbReference type="Pfam" id="PF08623">
    <property type="entry name" value="TIP120"/>
    <property type="match status" value="1"/>
</dbReference>
<dbReference type="STRING" id="1884261.A0A5C3QTV1"/>
<dbReference type="PANTHER" id="PTHR12696">
    <property type="entry name" value="TIP120"/>
    <property type="match status" value="1"/>
</dbReference>
<feature type="region of interest" description="Disordered" evidence="5">
    <location>
        <begin position="313"/>
        <end position="345"/>
    </location>
</feature>
<evidence type="ECO:0000313" key="7">
    <source>
        <dbReference type="EMBL" id="TFL05476.1"/>
    </source>
</evidence>
<evidence type="ECO:0000256" key="4">
    <source>
        <dbReference type="PROSITE-ProRule" id="PRU00103"/>
    </source>
</evidence>
<evidence type="ECO:0000259" key="6">
    <source>
        <dbReference type="Pfam" id="PF08623"/>
    </source>
</evidence>
<dbReference type="Proteomes" id="UP000305067">
    <property type="component" value="Unassembled WGS sequence"/>
</dbReference>
<dbReference type="InterPro" id="IPR011989">
    <property type="entry name" value="ARM-like"/>
</dbReference>
<keyword evidence="8" id="KW-1185">Reference proteome</keyword>
<feature type="domain" description="TATA-binding protein interacting (TIP20)" evidence="6">
    <location>
        <begin position="1038"/>
        <end position="1200"/>
    </location>
</feature>
<dbReference type="GO" id="GO:0010265">
    <property type="term" value="P:SCF complex assembly"/>
    <property type="evidence" value="ECO:0007669"/>
    <property type="project" value="InterPro"/>
</dbReference>
<dbReference type="PROSITE" id="PS50077">
    <property type="entry name" value="HEAT_REPEAT"/>
    <property type="match status" value="1"/>
</dbReference>
<accession>A0A5C3QTV1</accession>
<comment type="similarity">
    <text evidence="1">Belongs to the CAND family.</text>
</comment>
<dbReference type="AlphaFoldDB" id="A0A5C3QTV1"/>
<dbReference type="Gene3D" id="1.25.10.10">
    <property type="entry name" value="Leucine-rich Repeat Variant"/>
    <property type="match status" value="1"/>
</dbReference>
<keyword evidence="2" id="KW-0677">Repeat</keyword>
<evidence type="ECO:0000256" key="1">
    <source>
        <dbReference type="ARBA" id="ARBA00007657"/>
    </source>
</evidence>
<evidence type="ECO:0000256" key="2">
    <source>
        <dbReference type="ARBA" id="ARBA00022737"/>
    </source>
</evidence>
<dbReference type="InterPro" id="IPR016024">
    <property type="entry name" value="ARM-type_fold"/>
</dbReference>
<feature type="compositionally biased region" description="Acidic residues" evidence="5">
    <location>
        <begin position="317"/>
        <end position="343"/>
    </location>
</feature>
<evidence type="ECO:0000256" key="3">
    <source>
        <dbReference type="ARBA" id="ARBA00022786"/>
    </source>
</evidence>
<dbReference type="Pfam" id="PF21040">
    <property type="entry name" value="CEP104-like_TOG"/>
    <property type="match status" value="1"/>
</dbReference>
<sequence length="1217" mass="133352">MTKTYAMNALVEKMLSPDQDFRFMALNDLINEIKLDSNNFSGDESIENKVLQQVLKLVEDKISEVKNQAVKCLGQLIKILRQSQMETVVDKLIDFTGGADDELRDISSLALKTITAELPLDSKIGVSACARLTPKLLEQLAKTDNPPETSVEALSILTILVSRFPTHLSTHAKNLNVLQILTPLLTHPRPVVRKRAIVTISQFVPLSEPAQFEALFSGGIAPNLAASAGADKKRTTVQLVAAVTRQAPALITPHLDTVVPGILSAVQNEDDELRESCLQALESLLLRCPVEITNYLPSIVQIGTQYIKYDPNYANDSDADEDMEDADDDDDDLEGDEFSDDEDTSYKTRRAATKVLASFIETHPERLVSIYKEVSPVLISRFGDREETVRLEVWSTYSTLLRQTSTYGGVQDSTARGKRKRDADAMDAEESPYSFLKSQAFSITKALLNQLKLPKQSPGNLQAGFQLLHSILSVLPGCLAQQVPLLLSTCKNVLSQPAGTSNSSLHFTVLGFLALFFSSHSPANFSNSLPEIHPVLLKSVKERHPRISSEAFRTFFALLNAVKPVKGGDWVDALYAESVAKLQNTDIDAEVATCAQECIGELWICATEVMMQKDRSEWTLICRVNGSRTETGVLVVTKVAREVSVDDAWVNGCIEWLMNLVKRSGKIGKGEVFTAFEVLLKSYQSVPADLAPALVPIVRNQVNTTDISLLAQALSVLAQLLLLSPSSSFPEVERDLLQDIYTLTHSPLVSGVALDALLEFYANLVQADNQIASHAVLNVVSAVEKKSSKEVALGNVARCVARIAQAHQAIAAGTIAEYAKNIKPGTKAKTPRIVLSLLILGELGSLFDMSAQSDIFTHAIEFFTAEEEEVRTAAAFCAGNIAIGNLHKFLPALVNMVQNDPKKRLLSLHALKETVTHCSHGKLENVAEVLWGPLFENTETSEETTRNVAAACLGKLAVTKPARYLPQLHAKIHDSDAGTKAIIVSAVRYTFGDTDQSFDDQLGPILIDFISLMSDSDQTVRRLALSTLNSAAKTKPQLLQEHLPTLLPMLYTETEVNSALIRIVEMGPWRHKVDDGLEARKIAYETMYTLLDTSLGRLDLHLFLQRVIAGLGDHSDEIKVISHMLLFRLSQVASASVVPQLDAIVTPLETTMKGLTVTKDTVKQELERAAELQRSALRAIVALNKVGGGVSPKFDVFVEGLKRSPQWGAEFKELAAK</sequence>
<dbReference type="Pfam" id="PF25782">
    <property type="entry name" value="TPR_CAND1"/>
    <property type="match status" value="1"/>
</dbReference>
<feature type="repeat" description="HEAT" evidence="4">
    <location>
        <begin position="50"/>
        <end position="87"/>
    </location>
</feature>
<proteinExistence type="inferred from homology"/>
<dbReference type="SUPFAM" id="SSF48371">
    <property type="entry name" value="ARM repeat"/>
    <property type="match status" value="1"/>
</dbReference>
<evidence type="ECO:0000313" key="8">
    <source>
        <dbReference type="Proteomes" id="UP000305067"/>
    </source>
</evidence>
<evidence type="ECO:0000256" key="5">
    <source>
        <dbReference type="SAM" id="MobiDB-lite"/>
    </source>
</evidence>
<reference evidence="7 8" key="1">
    <citation type="journal article" date="2019" name="Nat. Ecol. Evol.">
        <title>Megaphylogeny resolves global patterns of mushroom evolution.</title>
        <authorList>
            <person name="Varga T."/>
            <person name="Krizsan K."/>
            <person name="Foldi C."/>
            <person name="Dima B."/>
            <person name="Sanchez-Garcia M."/>
            <person name="Sanchez-Ramirez S."/>
            <person name="Szollosi G.J."/>
            <person name="Szarkandi J.G."/>
            <person name="Papp V."/>
            <person name="Albert L."/>
            <person name="Andreopoulos W."/>
            <person name="Angelini C."/>
            <person name="Antonin V."/>
            <person name="Barry K.W."/>
            <person name="Bougher N.L."/>
            <person name="Buchanan P."/>
            <person name="Buyck B."/>
            <person name="Bense V."/>
            <person name="Catcheside P."/>
            <person name="Chovatia M."/>
            <person name="Cooper J."/>
            <person name="Damon W."/>
            <person name="Desjardin D."/>
            <person name="Finy P."/>
            <person name="Geml J."/>
            <person name="Haridas S."/>
            <person name="Hughes K."/>
            <person name="Justo A."/>
            <person name="Karasinski D."/>
            <person name="Kautmanova I."/>
            <person name="Kiss B."/>
            <person name="Kocsube S."/>
            <person name="Kotiranta H."/>
            <person name="LaButti K.M."/>
            <person name="Lechner B.E."/>
            <person name="Liimatainen K."/>
            <person name="Lipzen A."/>
            <person name="Lukacs Z."/>
            <person name="Mihaltcheva S."/>
            <person name="Morgado L.N."/>
            <person name="Niskanen T."/>
            <person name="Noordeloos M.E."/>
            <person name="Ohm R.A."/>
            <person name="Ortiz-Santana B."/>
            <person name="Ovrebo C."/>
            <person name="Racz N."/>
            <person name="Riley R."/>
            <person name="Savchenko A."/>
            <person name="Shiryaev A."/>
            <person name="Soop K."/>
            <person name="Spirin V."/>
            <person name="Szebenyi C."/>
            <person name="Tomsovsky M."/>
            <person name="Tulloss R.E."/>
            <person name="Uehling J."/>
            <person name="Grigoriev I.V."/>
            <person name="Vagvolgyi C."/>
            <person name="Papp T."/>
            <person name="Martin F.M."/>
            <person name="Miettinen O."/>
            <person name="Hibbett D.S."/>
            <person name="Nagy L.G."/>
        </authorList>
    </citation>
    <scope>NUCLEOTIDE SEQUENCE [LARGE SCALE GENOMIC DNA]</scope>
    <source>
        <strain evidence="7 8">CBS 309.79</strain>
    </source>
</reference>
<dbReference type="EMBL" id="ML178816">
    <property type="protein sequence ID" value="TFL05476.1"/>
    <property type="molecule type" value="Genomic_DNA"/>
</dbReference>
<keyword evidence="3" id="KW-0833">Ubl conjugation pathway</keyword>
<dbReference type="InterPro" id="IPR013932">
    <property type="entry name" value="TATA-bd_TIP120"/>
</dbReference>
<protein>
    <submittedName>
        <fullName evidence="7">Armadillo-type protein</fullName>
    </submittedName>
</protein>
<gene>
    <name evidence="7" type="ORF">BDV98DRAFT_560119</name>
</gene>
<dbReference type="InterPro" id="IPR039852">
    <property type="entry name" value="CAND1/CAND2"/>
</dbReference>